<dbReference type="EMBL" id="JAWWNJ010000218">
    <property type="protein sequence ID" value="KAK6969618.1"/>
    <property type="molecule type" value="Genomic_DNA"/>
</dbReference>
<gene>
    <name evidence="2" type="ORF">R3P38DRAFT_3242860</name>
</gene>
<protein>
    <submittedName>
        <fullName evidence="2">Uncharacterized protein</fullName>
    </submittedName>
</protein>
<dbReference type="AlphaFoldDB" id="A0AAV9Z4B3"/>
<feature type="region of interest" description="Disordered" evidence="1">
    <location>
        <begin position="74"/>
        <end position="93"/>
    </location>
</feature>
<comment type="caution">
    <text evidence="2">The sequence shown here is derived from an EMBL/GenBank/DDBJ whole genome shotgun (WGS) entry which is preliminary data.</text>
</comment>
<dbReference type="Proteomes" id="UP001362999">
    <property type="component" value="Unassembled WGS sequence"/>
</dbReference>
<keyword evidence="3" id="KW-1185">Reference proteome</keyword>
<proteinExistence type="predicted"/>
<sequence>MQHDNLISQFFRFAEGSLTPFVWMSIDTPTRLTSILQSMIRLRELRSIGSLWVSFRPSVSFAYGVWPFLQPTRSAGDDNSLPPPPASVGRPFPAHTPKTDLLLLISYKSDEYVDLVEGTIQS</sequence>
<reference evidence="2 3" key="1">
    <citation type="journal article" date="2024" name="J Genomics">
        <title>Draft genome sequencing and assembly of Favolaschia claudopus CIRM-BRFM 2984 isolated from oak limbs.</title>
        <authorList>
            <person name="Navarro D."/>
            <person name="Drula E."/>
            <person name="Chaduli D."/>
            <person name="Cazenave R."/>
            <person name="Ahrendt S."/>
            <person name="Wang J."/>
            <person name="Lipzen A."/>
            <person name="Daum C."/>
            <person name="Barry K."/>
            <person name="Grigoriev I.V."/>
            <person name="Favel A."/>
            <person name="Rosso M.N."/>
            <person name="Martin F."/>
        </authorList>
    </citation>
    <scope>NUCLEOTIDE SEQUENCE [LARGE SCALE GENOMIC DNA]</scope>
    <source>
        <strain evidence="2 3">CIRM-BRFM 2984</strain>
    </source>
</reference>
<name>A0AAV9Z4B3_9AGAR</name>
<evidence type="ECO:0000256" key="1">
    <source>
        <dbReference type="SAM" id="MobiDB-lite"/>
    </source>
</evidence>
<organism evidence="2 3">
    <name type="scientific">Favolaschia claudopus</name>
    <dbReference type="NCBI Taxonomy" id="2862362"/>
    <lineage>
        <taxon>Eukaryota</taxon>
        <taxon>Fungi</taxon>
        <taxon>Dikarya</taxon>
        <taxon>Basidiomycota</taxon>
        <taxon>Agaricomycotina</taxon>
        <taxon>Agaricomycetes</taxon>
        <taxon>Agaricomycetidae</taxon>
        <taxon>Agaricales</taxon>
        <taxon>Marasmiineae</taxon>
        <taxon>Mycenaceae</taxon>
        <taxon>Favolaschia</taxon>
    </lineage>
</organism>
<accession>A0AAV9Z4B3</accession>
<evidence type="ECO:0000313" key="2">
    <source>
        <dbReference type="EMBL" id="KAK6969618.1"/>
    </source>
</evidence>
<evidence type="ECO:0000313" key="3">
    <source>
        <dbReference type="Proteomes" id="UP001362999"/>
    </source>
</evidence>